<gene>
    <name evidence="3" type="ORF">RM555_05305</name>
</gene>
<protein>
    <submittedName>
        <fullName evidence="3">Cupin domain-containing protein</fullName>
    </submittedName>
</protein>
<sequence>MQKVRLRRLPVTSPPIPDGGGRIQSPAGELAQIVNGGTYRFLAYLEFRPDAARPRGNHYHAHKTETLYVISGRLRAVFRDLDSGERTELTIEAGDAVTVEPRCAHVYFALAHSQAVELADTPYDPGDTHPCDVVGGG</sequence>
<keyword evidence="4" id="KW-1185">Reference proteome</keyword>
<evidence type="ECO:0000313" key="4">
    <source>
        <dbReference type="Proteomes" id="UP001180973"/>
    </source>
</evidence>
<dbReference type="Pfam" id="PF14667">
    <property type="entry name" value="Polysacc_synt_C"/>
    <property type="match status" value="1"/>
</dbReference>
<organism evidence="3 4">
    <name type="scientific">Micromonospora reichwaldensis</name>
    <dbReference type="NCBI Taxonomy" id="3075516"/>
    <lineage>
        <taxon>Bacteria</taxon>
        <taxon>Bacillati</taxon>
        <taxon>Actinomycetota</taxon>
        <taxon>Actinomycetes</taxon>
        <taxon>Micromonosporales</taxon>
        <taxon>Micromonosporaceae</taxon>
        <taxon>Micromonospora</taxon>
    </lineage>
</organism>
<reference evidence="3" key="1">
    <citation type="submission" date="2023-09" db="EMBL/GenBank/DDBJ databases">
        <title>30 novel species of actinomycetes from the DSMZ collection.</title>
        <authorList>
            <person name="Nouioui I."/>
        </authorList>
    </citation>
    <scope>NUCLEOTIDE SEQUENCE</scope>
    <source>
        <strain evidence="3">DSM 115977</strain>
    </source>
</reference>
<dbReference type="InterPro" id="IPR011051">
    <property type="entry name" value="RmlC_Cupin_sf"/>
</dbReference>
<evidence type="ECO:0000259" key="2">
    <source>
        <dbReference type="Pfam" id="PF14667"/>
    </source>
</evidence>
<dbReference type="EMBL" id="JAVRFL010000005">
    <property type="protein sequence ID" value="MDT0528411.1"/>
    <property type="molecule type" value="Genomic_DNA"/>
</dbReference>
<dbReference type="InterPro" id="IPR029303">
    <property type="entry name" value="CapF_C"/>
</dbReference>
<evidence type="ECO:0000256" key="1">
    <source>
        <dbReference type="SAM" id="MobiDB-lite"/>
    </source>
</evidence>
<evidence type="ECO:0000313" key="3">
    <source>
        <dbReference type="EMBL" id="MDT0528411.1"/>
    </source>
</evidence>
<proteinExistence type="predicted"/>
<comment type="caution">
    <text evidence="3">The sequence shown here is derived from an EMBL/GenBank/DDBJ whole genome shotgun (WGS) entry which is preliminary data.</text>
</comment>
<name>A0ABU2WRC4_9ACTN</name>
<feature type="region of interest" description="Disordered" evidence="1">
    <location>
        <begin position="1"/>
        <end position="24"/>
    </location>
</feature>
<dbReference type="Proteomes" id="UP001180973">
    <property type="component" value="Unassembled WGS sequence"/>
</dbReference>
<accession>A0ABU2WRC4</accession>
<dbReference type="RefSeq" id="WP_311410717.1">
    <property type="nucleotide sequence ID" value="NZ_JAVRFL010000005.1"/>
</dbReference>
<dbReference type="Gene3D" id="2.60.120.10">
    <property type="entry name" value="Jelly Rolls"/>
    <property type="match status" value="1"/>
</dbReference>
<feature type="domain" description="Capsular polysaccharide assembling protein CapF C-terminal" evidence="2">
    <location>
        <begin position="53"/>
        <end position="103"/>
    </location>
</feature>
<dbReference type="SUPFAM" id="SSF51182">
    <property type="entry name" value="RmlC-like cupins"/>
    <property type="match status" value="1"/>
</dbReference>
<dbReference type="InterPro" id="IPR014710">
    <property type="entry name" value="RmlC-like_jellyroll"/>
</dbReference>